<keyword evidence="1" id="KW-0732">Signal</keyword>
<keyword evidence="3" id="KW-0675">Receptor</keyword>
<dbReference type="RefSeq" id="WP_240100309.1">
    <property type="nucleotide sequence ID" value="NZ_JAJSON010000026.1"/>
</dbReference>
<evidence type="ECO:0000259" key="2">
    <source>
        <dbReference type="PROSITE" id="PS50983"/>
    </source>
</evidence>
<dbReference type="PROSITE" id="PS50983">
    <property type="entry name" value="FE_B12_PBP"/>
    <property type="match status" value="1"/>
</dbReference>
<evidence type="ECO:0000313" key="4">
    <source>
        <dbReference type="Proteomes" id="UP001139344"/>
    </source>
</evidence>
<dbReference type="PANTHER" id="PTHR30535:SF34">
    <property type="entry name" value="MOLYBDATE-BINDING PROTEIN MOLA"/>
    <property type="match status" value="1"/>
</dbReference>
<dbReference type="InterPro" id="IPR054828">
    <property type="entry name" value="Vit_B12_bind_prot"/>
</dbReference>
<evidence type="ECO:0000256" key="1">
    <source>
        <dbReference type="ARBA" id="ARBA00022729"/>
    </source>
</evidence>
<dbReference type="Proteomes" id="UP001139344">
    <property type="component" value="Unassembled WGS sequence"/>
</dbReference>
<dbReference type="PANTHER" id="PTHR30535">
    <property type="entry name" value="VITAMIN B12-BINDING PROTEIN"/>
    <property type="match status" value="1"/>
</dbReference>
<name>A0A9X2A7D0_9FLAO</name>
<dbReference type="AlphaFoldDB" id="A0A9X2A7D0"/>
<protein>
    <submittedName>
        <fullName evidence="3">Helical backbone metal receptor</fullName>
    </submittedName>
</protein>
<reference evidence="3" key="1">
    <citation type="submission" date="2021-12" db="EMBL/GenBank/DDBJ databases">
        <title>Description of Gramella crocea sp. nov., a new bacterium isolated from activated sludge.</title>
        <authorList>
            <person name="Zhang X."/>
        </authorList>
    </citation>
    <scope>NUCLEOTIDE SEQUENCE</scope>
    <source>
        <strain evidence="3">YB25</strain>
    </source>
</reference>
<dbReference type="SUPFAM" id="SSF53807">
    <property type="entry name" value="Helical backbone' metal receptor"/>
    <property type="match status" value="1"/>
</dbReference>
<dbReference type="NCBIfam" id="NF038402">
    <property type="entry name" value="TroA_like"/>
    <property type="match status" value="1"/>
</dbReference>
<sequence length="262" mass="30529">MEVWDQLGRNLQFKETPKRIVSLVPSQTELLVDLGLEKYLIGITHFCVHPSFLKQIKTRVGGTKKVNFRKIRELEPDIILCNKEENTKEMVKELEKIAPVHISEVSDLQSSCELIIQYGKIFNCEPLALTLSDSIRKKAEELERLAAGSPKRRVAYFIWNEPLMVAGKATFINSMLELNNFENVFSQERYPETSFEQLKDLEIDLCMLSSEPFPFKEEHKQKFLPYSKEVQIVDGEYFSWYGSRLLEAMDYFKEFHLESSTN</sequence>
<gene>
    <name evidence="3" type="ORF">LU635_14940</name>
</gene>
<dbReference type="InterPro" id="IPR002491">
    <property type="entry name" value="ABC_transptr_periplasmic_BD"/>
</dbReference>
<feature type="domain" description="Fe/B12 periplasmic-binding" evidence="2">
    <location>
        <begin position="19"/>
        <end position="262"/>
    </location>
</feature>
<dbReference type="InterPro" id="IPR050902">
    <property type="entry name" value="ABC_Transporter_SBP"/>
</dbReference>
<proteinExistence type="predicted"/>
<dbReference type="Pfam" id="PF01497">
    <property type="entry name" value="Peripla_BP_2"/>
    <property type="match status" value="1"/>
</dbReference>
<keyword evidence="4" id="KW-1185">Reference proteome</keyword>
<dbReference type="EMBL" id="JAJSON010000026">
    <property type="protein sequence ID" value="MCG9972945.1"/>
    <property type="molecule type" value="Genomic_DNA"/>
</dbReference>
<dbReference type="Gene3D" id="3.40.50.1980">
    <property type="entry name" value="Nitrogenase molybdenum iron protein domain"/>
    <property type="match status" value="2"/>
</dbReference>
<comment type="caution">
    <text evidence="3">The sequence shown here is derived from an EMBL/GenBank/DDBJ whole genome shotgun (WGS) entry which is preliminary data.</text>
</comment>
<accession>A0A9X2A7D0</accession>
<organism evidence="3 4">
    <name type="scientific">Christiangramia crocea</name>
    <dbReference type="NCBI Taxonomy" id="2904124"/>
    <lineage>
        <taxon>Bacteria</taxon>
        <taxon>Pseudomonadati</taxon>
        <taxon>Bacteroidota</taxon>
        <taxon>Flavobacteriia</taxon>
        <taxon>Flavobacteriales</taxon>
        <taxon>Flavobacteriaceae</taxon>
        <taxon>Christiangramia</taxon>
    </lineage>
</organism>
<evidence type="ECO:0000313" key="3">
    <source>
        <dbReference type="EMBL" id="MCG9972945.1"/>
    </source>
</evidence>